<protein>
    <recommendedName>
        <fullName evidence="2">BCMA TALL-1 binding domain-containing protein</fullName>
    </recommendedName>
</protein>
<dbReference type="Gene3D" id="4.10.1290.10">
    <property type="entry name" value="Tumor necrosis factor receptor superfamily"/>
    <property type="match status" value="1"/>
</dbReference>
<dbReference type="AlphaFoldDB" id="A0ABD0WTZ5"/>
<keyword evidence="1" id="KW-0812">Transmembrane</keyword>
<gene>
    <name evidence="3" type="ORF">UPYG_G00135240</name>
</gene>
<proteinExistence type="predicted"/>
<keyword evidence="1" id="KW-0472">Membrane</keyword>
<keyword evidence="1" id="KW-1133">Transmembrane helix</keyword>
<dbReference type="InterPro" id="IPR043521">
    <property type="entry name" value="TNFR_13C/17"/>
</dbReference>
<dbReference type="InterPro" id="IPR015337">
    <property type="entry name" value="BCMA_Tall-1-bd"/>
</dbReference>
<keyword evidence="4" id="KW-1185">Reference proteome</keyword>
<evidence type="ECO:0000259" key="2">
    <source>
        <dbReference type="Pfam" id="PF09257"/>
    </source>
</evidence>
<dbReference type="PANTHER" id="PTHR20437">
    <property type="entry name" value="TUMOR NECROSIS FACTOR RECEPTOR SUBFAMILY MEMBER 13/17"/>
    <property type="match status" value="1"/>
</dbReference>
<feature type="domain" description="BCMA TALL-1 binding" evidence="2">
    <location>
        <begin position="6"/>
        <end position="40"/>
    </location>
</feature>
<dbReference type="Pfam" id="PF09257">
    <property type="entry name" value="BCMA-Tall_bind"/>
    <property type="match status" value="1"/>
</dbReference>
<sequence length="178" mass="19978">MSEEECGPGQYYDGLVEECKHCHLRCNSPPRICTTYCIKSSESTSPEPLNIRLILVWLFVLLCAFTTLLLLLQVLRKKSCRLFPMNKVFQLNDGCPGTERLADDVPEKTMVIMGQESTMSRAEDVVFLEATYSQTPDCNSSLPVPSTEEGTTILVTTKTVQIFNHSHTEENVLRVVEG</sequence>
<dbReference type="Proteomes" id="UP001557470">
    <property type="component" value="Unassembled WGS sequence"/>
</dbReference>
<dbReference type="EMBL" id="JAGEUA010000004">
    <property type="protein sequence ID" value="KAL0983960.1"/>
    <property type="molecule type" value="Genomic_DNA"/>
</dbReference>
<feature type="transmembrane region" description="Helical" evidence="1">
    <location>
        <begin position="54"/>
        <end position="75"/>
    </location>
</feature>
<evidence type="ECO:0000313" key="4">
    <source>
        <dbReference type="Proteomes" id="UP001557470"/>
    </source>
</evidence>
<evidence type="ECO:0000313" key="3">
    <source>
        <dbReference type="EMBL" id="KAL0983960.1"/>
    </source>
</evidence>
<name>A0ABD0WTZ5_UMBPY</name>
<comment type="caution">
    <text evidence="3">The sequence shown here is derived from an EMBL/GenBank/DDBJ whole genome shotgun (WGS) entry which is preliminary data.</text>
</comment>
<organism evidence="3 4">
    <name type="scientific">Umbra pygmaea</name>
    <name type="common">Eastern mudminnow</name>
    <dbReference type="NCBI Taxonomy" id="75934"/>
    <lineage>
        <taxon>Eukaryota</taxon>
        <taxon>Metazoa</taxon>
        <taxon>Chordata</taxon>
        <taxon>Craniata</taxon>
        <taxon>Vertebrata</taxon>
        <taxon>Euteleostomi</taxon>
        <taxon>Actinopterygii</taxon>
        <taxon>Neopterygii</taxon>
        <taxon>Teleostei</taxon>
        <taxon>Protacanthopterygii</taxon>
        <taxon>Esociformes</taxon>
        <taxon>Umbridae</taxon>
        <taxon>Umbra</taxon>
    </lineage>
</organism>
<accession>A0ABD0WTZ5</accession>
<dbReference type="SUPFAM" id="SSF57586">
    <property type="entry name" value="TNF receptor-like"/>
    <property type="match status" value="1"/>
</dbReference>
<evidence type="ECO:0000256" key="1">
    <source>
        <dbReference type="SAM" id="Phobius"/>
    </source>
</evidence>
<reference evidence="3 4" key="1">
    <citation type="submission" date="2024-06" db="EMBL/GenBank/DDBJ databases">
        <authorList>
            <person name="Pan Q."/>
            <person name="Wen M."/>
            <person name="Jouanno E."/>
            <person name="Zahm M."/>
            <person name="Klopp C."/>
            <person name="Cabau C."/>
            <person name="Louis A."/>
            <person name="Berthelot C."/>
            <person name="Parey E."/>
            <person name="Roest Crollius H."/>
            <person name="Montfort J."/>
            <person name="Robinson-Rechavi M."/>
            <person name="Bouchez O."/>
            <person name="Lampietro C."/>
            <person name="Lopez Roques C."/>
            <person name="Donnadieu C."/>
            <person name="Postlethwait J."/>
            <person name="Bobe J."/>
            <person name="Verreycken H."/>
            <person name="Guiguen Y."/>
        </authorList>
    </citation>
    <scope>NUCLEOTIDE SEQUENCE [LARGE SCALE GENOMIC DNA]</scope>
    <source>
        <strain evidence="3">Up_M1</strain>
        <tissue evidence="3">Testis</tissue>
    </source>
</reference>
<dbReference type="PANTHER" id="PTHR20437:SF3">
    <property type="entry name" value="BCMA TALL-1 BINDING DOMAIN-CONTAINING PROTEIN"/>
    <property type="match status" value="1"/>
</dbReference>